<proteinExistence type="predicted"/>
<keyword evidence="3" id="KW-0812">Transmembrane</keyword>
<reference evidence="6" key="3">
    <citation type="journal article" date="2011" name="PLoS ONE">
        <title>Genome sequence of a mesophilic hydrogenotrophic methanogen Methanocella paludicola, the first cultivated representative of the order Methanocellales.</title>
        <authorList>
            <person name="Sakai S."/>
            <person name="Takaki Y."/>
            <person name="Shimamura S."/>
            <person name="Sekine M."/>
            <person name="Tajima T."/>
            <person name="Kosugi H."/>
            <person name="Ichikawa N."/>
            <person name="Tasumi E."/>
            <person name="Hiraki A.T."/>
            <person name="Shimizu A."/>
            <person name="Kato Y."/>
            <person name="Nishiko R."/>
            <person name="Mori K."/>
            <person name="Fujita N."/>
            <person name="Imachi H."/>
            <person name="Takai K."/>
        </authorList>
    </citation>
    <scope>NUCLEOTIDE SEQUENCE [LARGE SCALE GENOMIC DNA]</scope>
    <source>
        <strain evidence="6">DSM 17711 / JCM 13418 / NBRC 101707 / SANAE</strain>
    </source>
</reference>
<dbReference type="GO" id="GO:0016702">
    <property type="term" value="F:oxidoreductase activity, acting on single donors with incorporation of molecular oxygen, incorporation of two atoms of oxygen"/>
    <property type="evidence" value="ECO:0007669"/>
    <property type="project" value="InterPro"/>
</dbReference>
<reference evidence="5 6" key="1">
    <citation type="journal article" date="2007" name="Appl. Environ. Microbiol.">
        <title>Isolation of key methanogens for global methane emission from rice paddy fields: a novel isolate affiliated with the clone cluster rice cluster I.</title>
        <authorList>
            <person name="Sakai S."/>
            <person name="Imachi H."/>
            <person name="Sekiguchi Y."/>
            <person name="Ohashi A."/>
            <person name="Harada H."/>
            <person name="Kamagata Y."/>
        </authorList>
    </citation>
    <scope>NUCLEOTIDE SEQUENCE [LARGE SCALE GENOMIC DNA]</scope>
    <source>
        <strain evidence="6">DSM 17711 / JCM 13418 / NBRC 101707 / SANAE</strain>
    </source>
</reference>
<dbReference type="GO" id="GO:0005506">
    <property type="term" value="F:iron ion binding"/>
    <property type="evidence" value="ECO:0007669"/>
    <property type="project" value="InterPro"/>
</dbReference>
<name>D1YW73_METPS</name>
<feature type="compositionally biased region" description="Basic and acidic residues" evidence="2">
    <location>
        <begin position="515"/>
        <end position="527"/>
    </location>
</feature>
<sequence length="749" mass="82747">MKKFINLLLISVILLSLTAVTGVNAAGTAFSISGMVVDRYGNPLSGADVTLIDNAYKTIATKKTNENGNFDFINVIADTDTCTVRVSYTDTDGTKYEMPTYYARWYPTKSIQTIPSSETQIPNYPEPEYGYVYGAIQSGTGNSASFITGIVYLVSMDNDVKYYQFAERTDGKGSYTFYVPAGTYMIYAQHWENGVCYESTHKQITVTRNADINNVLETRIILPLTTPSSSPDPSDMPTSHSNIVNGTVITKDGKPVEGAVVTLLQKADNQSGYIPMKNMDGSMVTTVTDSNGKYVFNGVAPTTNDGKSIQSKKDIKVQVEYTDLSNQKQTVIAPNSDARALYFPNVIMGYGMENAARSVTMPNVVVSFSKGGWVSLSSVPTGAYIYVDGQQLFGPDNTPLMTPCTAYIDAGTHTIKMSKDGYSDSTDTITMEANQQHPDFIMSMEKAVVPAWVTLVVAIIILLIAIIAIVFLLATRIKGILAPVSRALNGFTHKLGSAKADREVAKSHKAEVAKQEASKRETIRARQESTPGDNVNVVNVDPVKRKREPAPVEEGRKKKILDFDLKHIAEGVPKKIKAREPIEAPKEKSPVVFANDIYKKSKSNVERYAEPSRNYEARSYEEPSRSSYDPPQRAQPVSEREALVERPTAPERNERFRIPRISGQRDASTSAGDKERVLRYIRDHPEGVSFIQMSNDLEIIPNNLTYITKELVINDDIEKVKGLYYYKSHSSSSDDSSSSVVVWRLDGDK</sequence>
<reference evidence="5 6" key="2">
    <citation type="journal article" date="2008" name="Int. J. Syst. Evol. Microbiol.">
        <title>Methanocella paludicola gen. nov., sp. nov., a methane-producing archaeon, the first isolate of the lineage 'Rice Cluster I', and proposal of the new archaeal order Methanocellales ord. nov.</title>
        <authorList>
            <person name="Sakai S."/>
            <person name="Imachi H."/>
            <person name="Hanada S."/>
            <person name="Ohashi A."/>
            <person name="Harada H."/>
            <person name="Kamagata Y."/>
        </authorList>
    </citation>
    <scope>NUCLEOTIDE SEQUENCE [LARGE SCALE GENOMIC DNA]</scope>
    <source>
        <strain evidence="6">DSM 17711 / JCM 13418 / NBRC 101707 / SANAE</strain>
    </source>
</reference>
<feature type="compositionally biased region" description="Basic and acidic residues" evidence="2">
    <location>
        <begin position="604"/>
        <end position="624"/>
    </location>
</feature>
<dbReference type="InParanoid" id="D1YW73"/>
<dbReference type="RefSeq" id="WP_012899375.1">
    <property type="nucleotide sequence ID" value="NC_013665.1"/>
</dbReference>
<dbReference type="Proteomes" id="UP000001882">
    <property type="component" value="Chromosome"/>
</dbReference>
<feature type="region of interest" description="Disordered" evidence="2">
    <location>
        <begin position="604"/>
        <end position="655"/>
    </location>
</feature>
<feature type="transmembrane region" description="Helical" evidence="3">
    <location>
        <begin position="451"/>
        <end position="474"/>
    </location>
</feature>
<organism evidence="5 6">
    <name type="scientific">Methanocella paludicola (strain DSM 17711 / JCM 13418 / NBRC 101707 / SANAE)</name>
    <dbReference type="NCBI Taxonomy" id="304371"/>
    <lineage>
        <taxon>Archaea</taxon>
        <taxon>Methanobacteriati</taxon>
        <taxon>Methanobacteriota</taxon>
        <taxon>Stenosarchaea group</taxon>
        <taxon>Methanomicrobia</taxon>
        <taxon>Methanocellales</taxon>
        <taxon>Methanocellaceae</taxon>
        <taxon>Methanocella</taxon>
    </lineage>
</organism>
<dbReference type="GeneID" id="8680680"/>
<feature type="compositionally biased region" description="Basic and acidic residues" evidence="2">
    <location>
        <begin position="638"/>
        <end position="655"/>
    </location>
</feature>
<keyword evidence="6" id="KW-1185">Reference proteome</keyword>
<evidence type="ECO:0000256" key="3">
    <source>
        <dbReference type="SAM" id="Phobius"/>
    </source>
</evidence>
<evidence type="ECO:0000256" key="1">
    <source>
        <dbReference type="ARBA" id="ARBA00022729"/>
    </source>
</evidence>
<dbReference type="Pfam" id="PF08308">
    <property type="entry name" value="PEGA"/>
    <property type="match status" value="1"/>
</dbReference>
<dbReference type="OrthoDB" id="95942at2157"/>
<dbReference type="eggNOG" id="arCOG03264">
    <property type="taxonomic scope" value="Archaea"/>
</dbReference>
<evidence type="ECO:0000256" key="2">
    <source>
        <dbReference type="SAM" id="MobiDB-lite"/>
    </source>
</evidence>
<dbReference type="InterPro" id="IPR008969">
    <property type="entry name" value="CarboxyPept-like_regulatory"/>
</dbReference>
<protein>
    <recommendedName>
        <fullName evidence="4">PEGA domain-containing protein</fullName>
    </recommendedName>
</protein>
<dbReference type="SUPFAM" id="SSF49464">
    <property type="entry name" value="Carboxypeptidase regulatory domain-like"/>
    <property type="match status" value="2"/>
</dbReference>
<dbReference type="Pfam" id="PF13620">
    <property type="entry name" value="CarboxypepD_reg"/>
    <property type="match status" value="2"/>
</dbReference>
<evidence type="ECO:0000313" key="5">
    <source>
        <dbReference type="EMBL" id="BAI60695.1"/>
    </source>
</evidence>
<dbReference type="KEGG" id="mpd:MCP_0623"/>
<dbReference type="EMBL" id="AP011532">
    <property type="protein sequence ID" value="BAI60695.1"/>
    <property type="molecule type" value="Genomic_DNA"/>
</dbReference>
<feature type="region of interest" description="Disordered" evidence="2">
    <location>
        <begin position="515"/>
        <end position="536"/>
    </location>
</feature>
<dbReference type="PANTHER" id="PTHR23303">
    <property type="entry name" value="CARBOXYPEPTIDASE REGULATORY REGION-CONTAINING"/>
    <property type="match status" value="1"/>
</dbReference>
<dbReference type="Gene3D" id="2.60.130.10">
    <property type="entry name" value="Aromatic compound dioxygenase"/>
    <property type="match status" value="1"/>
</dbReference>
<dbReference type="InterPro" id="IPR015889">
    <property type="entry name" value="Intradiol_dOase_core"/>
</dbReference>
<dbReference type="Gene3D" id="2.60.40.10">
    <property type="entry name" value="Immunoglobulins"/>
    <property type="match status" value="1"/>
</dbReference>
<dbReference type="InterPro" id="IPR013783">
    <property type="entry name" value="Ig-like_fold"/>
</dbReference>
<dbReference type="eggNOG" id="arCOG02488">
    <property type="taxonomic scope" value="Archaea"/>
</dbReference>
<gene>
    <name evidence="5" type="ordered locus">MCP_0623</name>
</gene>
<dbReference type="InterPro" id="IPR013229">
    <property type="entry name" value="PEGA"/>
</dbReference>
<feature type="domain" description="PEGA" evidence="4">
    <location>
        <begin position="374"/>
        <end position="436"/>
    </location>
</feature>
<accession>D1YW73</accession>
<evidence type="ECO:0000313" key="6">
    <source>
        <dbReference type="Proteomes" id="UP000001882"/>
    </source>
</evidence>
<dbReference type="STRING" id="304371.MCP_0623"/>
<keyword evidence="3" id="KW-0472">Membrane</keyword>
<keyword evidence="1" id="KW-0732">Signal</keyword>
<dbReference type="AlphaFoldDB" id="D1YW73"/>
<keyword evidence="3" id="KW-1133">Transmembrane helix</keyword>
<dbReference type="PANTHER" id="PTHR23303:SF14">
    <property type="entry name" value="BOS COMPLEX SUBUNIT NOMO1-RELATED"/>
    <property type="match status" value="1"/>
</dbReference>
<dbReference type="InterPro" id="IPR051417">
    <property type="entry name" value="SDr/BOS_complex"/>
</dbReference>
<evidence type="ECO:0000259" key="4">
    <source>
        <dbReference type="Pfam" id="PF08308"/>
    </source>
</evidence>